<evidence type="ECO:0000256" key="1">
    <source>
        <dbReference type="ARBA" id="ARBA00022694"/>
    </source>
</evidence>
<feature type="domain" description="Rhodanese" evidence="5">
    <location>
        <begin position="146"/>
        <end position="240"/>
    </location>
</feature>
<dbReference type="InterPro" id="IPR036873">
    <property type="entry name" value="Rhodanese-like_dom_sf"/>
</dbReference>
<comment type="similarity">
    <text evidence="4">Belongs to the TrhO family.</text>
</comment>
<gene>
    <name evidence="6" type="primary">yceA</name>
    <name evidence="4" type="synonym">trhO</name>
    <name evidence="6" type="ORF">ERCIPICE3303_105</name>
</gene>
<dbReference type="AlphaFoldDB" id="A0A803FSY2"/>
<comment type="function">
    <text evidence="3">Catalyzes oxygen-dependent 5-hydroxyuridine (ho5U) modification at position 34 in tRNAs, the first step in 5-carboxymethoxyuridine (cmo5U) biosynthesis. May be part of an alternate pathway, which is able to bypass cmo5U biogenesis in a subset of tRNAs under aerobic conditions.</text>
</comment>
<dbReference type="Gene3D" id="3.40.250.10">
    <property type="entry name" value="Rhodanese-like domain"/>
    <property type="match status" value="1"/>
</dbReference>
<dbReference type="PANTHER" id="PTHR43846">
    <property type="entry name" value="UPF0176 PROTEIN YCEA"/>
    <property type="match status" value="1"/>
</dbReference>
<evidence type="ECO:0000313" key="7">
    <source>
        <dbReference type="Proteomes" id="UP000294289"/>
    </source>
</evidence>
<sequence length="328" mass="37840">MTVLFNKIKNKELKEQFLTETIQRTTLSFYKYFTIDDPLSFRNSLYLALSQLKVFGRIYVANEGINAQVSVPSHFYSSMLSVLASIHVDLVNIRMNISLDNNRQSFWVLRLKVRQRIIADGISDSSFNASDVGIYLTASEVNSFQNDPDVIFIDMRNDYEYEVGHFDNTLITPGSTFRQKLPIVLEMLKKDKQKKIVLYCTGGIRCEKASAWMRHNGFKNVYHIDGGIIQYVRSARALGLPIRFKGKNFVFDKRMYERVSNDIIANCYQCGQSCDTHINCHNNMCHKLFIQCYECSVRFNSFCSPSCMKKESSLPKVIRLTGRSETTF</sequence>
<dbReference type="GO" id="GO:0016705">
    <property type="term" value="F:oxidoreductase activity, acting on paired donors, with incorporation or reduction of molecular oxygen"/>
    <property type="evidence" value="ECO:0007669"/>
    <property type="project" value="UniProtKB-UniRule"/>
</dbReference>
<dbReference type="Gene3D" id="3.30.70.100">
    <property type="match status" value="1"/>
</dbReference>
<evidence type="ECO:0000313" key="6">
    <source>
        <dbReference type="EMBL" id="VFP87368.1"/>
    </source>
</evidence>
<dbReference type="InterPro" id="IPR022111">
    <property type="entry name" value="Rhodanese_C"/>
</dbReference>
<dbReference type="SMART" id="SM00450">
    <property type="entry name" value="RHOD"/>
    <property type="match status" value="1"/>
</dbReference>
<evidence type="ECO:0000256" key="4">
    <source>
        <dbReference type="HAMAP-Rule" id="MF_00469"/>
    </source>
</evidence>
<dbReference type="HAMAP" id="MF_00469">
    <property type="entry name" value="TrhO"/>
    <property type="match status" value="1"/>
</dbReference>
<reference evidence="6 7" key="1">
    <citation type="submission" date="2019-02" db="EMBL/GenBank/DDBJ databases">
        <authorList>
            <person name="Manzano-Marin A."/>
            <person name="Manzano-Marin A."/>
        </authorList>
    </citation>
    <scope>NUCLEOTIDE SEQUENCE [LARGE SCALE GENOMIC DNA]</scope>
    <source>
        <strain evidence="6 7">ErCipiceae</strain>
    </source>
</reference>
<dbReference type="EC" id="1.14.-.-" evidence="4"/>
<protein>
    <recommendedName>
        <fullName evidence="4">tRNA uridine(34) hydroxylase</fullName>
        <ecNumber evidence="4">1.14.-.-</ecNumber>
    </recommendedName>
    <alternativeName>
        <fullName evidence="4">tRNA hydroxylation protein O</fullName>
    </alternativeName>
</protein>
<dbReference type="RefSeq" id="WP_157990811.1">
    <property type="nucleotide sequence ID" value="NZ_LR217737.1"/>
</dbReference>
<dbReference type="OrthoDB" id="9778326at2"/>
<dbReference type="PANTHER" id="PTHR43846:SF1">
    <property type="entry name" value="TRNA URIDINE(34) HYDROXYLASE"/>
    <property type="match status" value="1"/>
</dbReference>
<proteinExistence type="inferred from homology"/>
<evidence type="ECO:0000256" key="2">
    <source>
        <dbReference type="ARBA" id="ARBA00023002"/>
    </source>
</evidence>
<evidence type="ECO:0000256" key="3">
    <source>
        <dbReference type="ARBA" id="ARBA00045625"/>
    </source>
</evidence>
<dbReference type="InterPro" id="IPR040503">
    <property type="entry name" value="TRHO_N"/>
</dbReference>
<name>A0A803FSY2_9GAMM</name>
<accession>A0A803FSY2</accession>
<dbReference type="InterPro" id="IPR020936">
    <property type="entry name" value="TrhO"/>
</dbReference>
<keyword evidence="1 4" id="KW-0819">tRNA processing</keyword>
<dbReference type="PROSITE" id="PS50206">
    <property type="entry name" value="RHODANESE_3"/>
    <property type="match status" value="1"/>
</dbReference>
<dbReference type="Pfam" id="PF00581">
    <property type="entry name" value="Rhodanese"/>
    <property type="match status" value="1"/>
</dbReference>
<dbReference type="InterPro" id="IPR001763">
    <property type="entry name" value="Rhodanese-like_dom"/>
</dbReference>
<dbReference type="Proteomes" id="UP000294289">
    <property type="component" value="Chromosome"/>
</dbReference>
<dbReference type="SUPFAM" id="SSF52821">
    <property type="entry name" value="Rhodanese/Cell cycle control phosphatase"/>
    <property type="match status" value="1"/>
</dbReference>
<comment type="catalytic activity">
    <reaction evidence="4">
        <text>uridine(34) in tRNA + AH2 + O2 = 5-hydroxyuridine(34) in tRNA + A + H2O</text>
        <dbReference type="Rhea" id="RHEA:64224"/>
        <dbReference type="Rhea" id="RHEA-COMP:11727"/>
        <dbReference type="Rhea" id="RHEA-COMP:13381"/>
        <dbReference type="ChEBI" id="CHEBI:13193"/>
        <dbReference type="ChEBI" id="CHEBI:15377"/>
        <dbReference type="ChEBI" id="CHEBI:15379"/>
        <dbReference type="ChEBI" id="CHEBI:17499"/>
        <dbReference type="ChEBI" id="CHEBI:65315"/>
        <dbReference type="ChEBI" id="CHEBI:136877"/>
    </reaction>
</comment>
<keyword evidence="2 4" id="KW-0560">Oxidoreductase</keyword>
<dbReference type="Pfam" id="PF17773">
    <property type="entry name" value="UPF0176_N"/>
    <property type="match status" value="1"/>
</dbReference>
<dbReference type="EMBL" id="LR217737">
    <property type="protein sequence ID" value="VFP87368.1"/>
    <property type="molecule type" value="Genomic_DNA"/>
</dbReference>
<dbReference type="NCBIfam" id="NF001133">
    <property type="entry name" value="PRK00142.1-1"/>
    <property type="match status" value="1"/>
</dbReference>
<organism evidence="6 7">
    <name type="scientific">Candidatus Erwinia haradaeae</name>
    <dbReference type="NCBI Taxonomy" id="1922217"/>
    <lineage>
        <taxon>Bacteria</taxon>
        <taxon>Pseudomonadati</taxon>
        <taxon>Pseudomonadota</taxon>
        <taxon>Gammaproteobacteria</taxon>
        <taxon>Enterobacterales</taxon>
        <taxon>Erwiniaceae</taxon>
        <taxon>Erwinia</taxon>
    </lineage>
</organism>
<dbReference type="Pfam" id="PF12368">
    <property type="entry name" value="Rhodanese_C"/>
    <property type="match status" value="1"/>
</dbReference>
<evidence type="ECO:0000259" key="5">
    <source>
        <dbReference type="PROSITE" id="PS50206"/>
    </source>
</evidence>
<dbReference type="GO" id="GO:0006400">
    <property type="term" value="P:tRNA modification"/>
    <property type="evidence" value="ECO:0007669"/>
    <property type="project" value="UniProtKB-UniRule"/>
</dbReference>
<dbReference type="CDD" id="cd01518">
    <property type="entry name" value="RHOD_YceA"/>
    <property type="match status" value="1"/>
</dbReference>